<dbReference type="SUPFAM" id="SSF47060">
    <property type="entry name" value="S15/NS1 RNA-binding domain"/>
    <property type="match status" value="1"/>
</dbReference>
<dbReference type="InterPro" id="IPR005290">
    <property type="entry name" value="Ribosomal_uS15_bac-type"/>
</dbReference>
<dbReference type="STRING" id="1437059.A6A05_09305"/>
<evidence type="ECO:0000313" key="7">
    <source>
        <dbReference type="EMBL" id="OAN53998.1"/>
    </source>
</evidence>
<dbReference type="Gene3D" id="1.10.287.10">
    <property type="entry name" value="S15/NS1, RNA-binding"/>
    <property type="match status" value="1"/>
</dbReference>
<dbReference type="InterPro" id="IPR009068">
    <property type="entry name" value="uS15_NS1_RNA-bd_sf"/>
</dbReference>
<dbReference type="GO" id="GO:0019843">
    <property type="term" value="F:rRNA binding"/>
    <property type="evidence" value="ECO:0007669"/>
    <property type="project" value="UniProtKB-UniRule"/>
</dbReference>
<organism evidence="7 8">
    <name type="scientific">Magnetospirillum moscoviense</name>
    <dbReference type="NCBI Taxonomy" id="1437059"/>
    <lineage>
        <taxon>Bacteria</taxon>
        <taxon>Pseudomonadati</taxon>
        <taxon>Pseudomonadota</taxon>
        <taxon>Alphaproteobacteria</taxon>
        <taxon>Rhodospirillales</taxon>
        <taxon>Rhodospirillaceae</taxon>
        <taxon>Magnetospirillum</taxon>
    </lineage>
</organism>
<evidence type="ECO:0000256" key="2">
    <source>
        <dbReference type="ARBA" id="ARBA00023274"/>
    </source>
</evidence>
<dbReference type="Proteomes" id="UP000078543">
    <property type="component" value="Unassembled WGS sequence"/>
</dbReference>
<dbReference type="FunFam" id="1.10.287.10:FF:000002">
    <property type="entry name" value="30S ribosomal protein S15"/>
    <property type="match status" value="1"/>
</dbReference>
<dbReference type="NCBIfam" id="TIGR00952">
    <property type="entry name" value="S15_bact"/>
    <property type="match status" value="1"/>
</dbReference>
<keyword evidence="4 6" id="KW-0699">rRNA-binding</keyword>
<comment type="function">
    <text evidence="4">Forms an intersubunit bridge (bridge B4) with the 23S rRNA of the 50S subunit in the ribosome.</text>
</comment>
<proteinExistence type="inferred from homology"/>
<dbReference type="PROSITE" id="PS00362">
    <property type="entry name" value="RIBOSOMAL_S15"/>
    <property type="match status" value="1"/>
</dbReference>
<keyword evidence="1 4" id="KW-0689">Ribosomal protein</keyword>
<dbReference type="AlphaFoldDB" id="A0A178MWY2"/>
<dbReference type="EMBL" id="LWQU01000123">
    <property type="protein sequence ID" value="OAN53998.1"/>
    <property type="molecule type" value="Genomic_DNA"/>
</dbReference>
<protein>
    <recommendedName>
        <fullName evidence="4">Small ribosomal subunit protein uS15</fullName>
    </recommendedName>
</protein>
<name>A0A178MWY2_9PROT</name>
<dbReference type="GO" id="GO:0022627">
    <property type="term" value="C:cytosolic small ribosomal subunit"/>
    <property type="evidence" value="ECO:0007669"/>
    <property type="project" value="TreeGrafter"/>
</dbReference>
<evidence type="ECO:0000313" key="8">
    <source>
        <dbReference type="Proteomes" id="UP000078543"/>
    </source>
</evidence>
<dbReference type="PANTHER" id="PTHR23321:SF26">
    <property type="entry name" value="SMALL RIBOSOMAL SUBUNIT PROTEIN US15M"/>
    <property type="match status" value="1"/>
</dbReference>
<comment type="subunit">
    <text evidence="3 4">Part of the 30S ribosomal subunit. Forms a bridge to the 50S subunit in the 70S ribosome, contacting the 23S rRNA.</text>
</comment>
<keyword evidence="8" id="KW-1185">Reference proteome</keyword>
<dbReference type="SMART" id="SM01387">
    <property type="entry name" value="Ribosomal_S15"/>
    <property type="match status" value="1"/>
</dbReference>
<dbReference type="Pfam" id="PF00312">
    <property type="entry name" value="Ribosomal_S15"/>
    <property type="match status" value="1"/>
</dbReference>
<keyword evidence="4 6" id="KW-0694">RNA-binding</keyword>
<evidence type="ECO:0000256" key="4">
    <source>
        <dbReference type="HAMAP-Rule" id="MF_01343"/>
    </source>
</evidence>
<keyword evidence="2 4" id="KW-0687">Ribonucleoprotein</keyword>
<evidence type="ECO:0000256" key="5">
    <source>
        <dbReference type="RuleBase" id="RU003919"/>
    </source>
</evidence>
<dbReference type="RefSeq" id="WP_068498682.1">
    <property type="nucleotide sequence ID" value="NZ_LWQU01000123.1"/>
</dbReference>
<evidence type="ECO:0000256" key="6">
    <source>
        <dbReference type="RuleBase" id="RU004524"/>
    </source>
</evidence>
<dbReference type="GO" id="GO:0006412">
    <property type="term" value="P:translation"/>
    <property type="evidence" value="ECO:0007669"/>
    <property type="project" value="UniProtKB-UniRule"/>
</dbReference>
<dbReference type="HAMAP" id="MF_01343_B">
    <property type="entry name" value="Ribosomal_uS15_B"/>
    <property type="match status" value="1"/>
</dbReference>
<comment type="similarity">
    <text evidence="4 5">Belongs to the universal ribosomal protein uS15 family.</text>
</comment>
<dbReference type="CDD" id="cd00353">
    <property type="entry name" value="Ribosomal_S15p_S13e"/>
    <property type="match status" value="1"/>
</dbReference>
<comment type="function">
    <text evidence="4 6">One of the primary rRNA binding proteins, it binds directly to 16S rRNA where it helps nucleate assembly of the platform of the 30S subunit by binding and bridging several RNA helices of the 16S rRNA.</text>
</comment>
<accession>A0A178MWY2</accession>
<dbReference type="OrthoDB" id="9799262at2"/>
<gene>
    <name evidence="4" type="primary">rpsO</name>
    <name evidence="7" type="ORF">A6A05_09305</name>
</gene>
<dbReference type="InterPro" id="IPR000589">
    <property type="entry name" value="Ribosomal_uS15"/>
</dbReference>
<dbReference type="PANTHER" id="PTHR23321">
    <property type="entry name" value="RIBOSOMAL PROTEIN S15, BACTERIAL AND ORGANELLAR"/>
    <property type="match status" value="1"/>
</dbReference>
<comment type="caution">
    <text evidence="7">The sequence shown here is derived from an EMBL/GenBank/DDBJ whole genome shotgun (WGS) entry which is preliminary data.</text>
</comment>
<sequence length="89" mass="10372">MSITAERKTELVKEYATHEGDTGSPEVQVAILSERIRNLTEHLKDHKKDFHSRRGLLIMVGQRRRMLDYLKGINVGRYEQLIARLGLRK</sequence>
<dbReference type="GO" id="GO:0003735">
    <property type="term" value="F:structural constituent of ribosome"/>
    <property type="evidence" value="ECO:0007669"/>
    <property type="project" value="InterPro"/>
</dbReference>
<dbReference type="Gene3D" id="6.10.250.3130">
    <property type="match status" value="1"/>
</dbReference>
<evidence type="ECO:0000256" key="1">
    <source>
        <dbReference type="ARBA" id="ARBA00022980"/>
    </source>
</evidence>
<evidence type="ECO:0000256" key="3">
    <source>
        <dbReference type="ARBA" id="ARBA00064542"/>
    </source>
</evidence>
<reference evidence="7 8" key="1">
    <citation type="submission" date="2016-04" db="EMBL/GenBank/DDBJ databases">
        <title>Draft genome sequence of freshwater magnetotactic bacteria Magnetospirillum marisnigri SP-1 and Magnetospirillum moscoviense BB-1.</title>
        <authorList>
            <person name="Koziaeva V."/>
            <person name="Dziuba M.V."/>
            <person name="Ivanov T.M."/>
            <person name="Kuznetsov B."/>
            <person name="Grouzdev D.S."/>
        </authorList>
    </citation>
    <scope>NUCLEOTIDE SEQUENCE [LARGE SCALE GENOMIC DNA]</scope>
    <source>
        <strain evidence="7 8">BB-1</strain>
    </source>
</reference>